<dbReference type="GO" id="GO:0006352">
    <property type="term" value="P:DNA-templated transcription initiation"/>
    <property type="evidence" value="ECO:0007669"/>
    <property type="project" value="InterPro"/>
</dbReference>
<dbReference type="SUPFAM" id="SSF88659">
    <property type="entry name" value="Sigma3 and sigma4 domains of RNA polymerase sigma factors"/>
    <property type="match status" value="1"/>
</dbReference>
<dbReference type="AlphaFoldDB" id="A0A560FTP2"/>
<keyword evidence="2" id="KW-0805">Transcription regulation</keyword>
<dbReference type="Pfam" id="PF08281">
    <property type="entry name" value="Sigma70_r4_2"/>
    <property type="match status" value="1"/>
</dbReference>
<keyword evidence="8" id="KW-1185">Reference proteome</keyword>
<dbReference type="Pfam" id="PF04542">
    <property type="entry name" value="Sigma70_r2"/>
    <property type="match status" value="1"/>
</dbReference>
<dbReference type="InterPro" id="IPR013325">
    <property type="entry name" value="RNA_pol_sigma_r2"/>
</dbReference>
<feature type="domain" description="RNA polymerase sigma-70 region 2" evidence="5">
    <location>
        <begin position="16"/>
        <end position="82"/>
    </location>
</feature>
<evidence type="ECO:0000313" key="7">
    <source>
        <dbReference type="EMBL" id="TWB24972.1"/>
    </source>
</evidence>
<reference evidence="7 8" key="1">
    <citation type="submission" date="2019-06" db="EMBL/GenBank/DDBJ databases">
        <title>Genomic Encyclopedia of Type Strains, Phase IV (KMG-V): Genome sequencing to study the core and pangenomes of soil and plant-associated prokaryotes.</title>
        <authorList>
            <person name="Whitman W."/>
        </authorList>
    </citation>
    <scope>NUCLEOTIDE SEQUENCE [LARGE SCALE GENOMIC DNA]</scope>
    <source>
        <strain evidence="7 8">BR 11865</strain>
    </source>
</reference>
<dbReference type="Proteomes" id="UP000316545">
    <property type="component" value="Unassembled WGS sequence"/>
</dbReference>
<name>A0A560FTP2_9PROT</name>
<dbReference type="GO" id="GO:0003677">
    <property type="term" value="F:DNA binding"/>
    <property type="evidence" value="ECO:0007669"/>
    <property type="project" value="InterPro"/>
</dbReference>
<proteinExistence type="inferred from homology"/>
<evidence type="ECO:0000256" key="1">
    <source>
        <dbReference type="ARBA" id="ARBA00010641"/>
    </source>
</evidence>
<keyword evidence="4" id="KW-0804">Transcription</keyword>
<dbReference type="InterPro" id="IPR014284">
    <property type="entry name" value="RNA_pol_sigma-70_dom"/>
</dbReference>
<comment type="similarity">
    <text evidence="1">Belongs to the sigma-70 factor family. ECF subfamily.</text>
</comment>
<sequence>MDGGQDSRDTRYQQAVAQFGPALERLARAYERDPDLARDLLQDIHLALWRSLDGFDGRAALRTWVFRLAHNTGATHILRQRRSRPGKLVSLEELDGLAAPDNPEQMADRQQTLSRLYDLIRRLKAPDQQVMLLYLEGEDGAAIGEVTGLSPGAVTTKIHRAKAVLARHFQPAPAQKGGPK</sequence>
<evidence type="ECO:0000256" key="4">
    <source>
        <dbReference type="ARBA" id="ARBA00023163"/>
    </source>
</evidence>
<evidence type="ECO:0000259" key="5">
    <source>
        <dbReference type="Pfam" id="PF04542"/>
    </source>
</evidence>
<comment type="caution">
    <text evidence="7">The sequence shown here is derived from an EMBL/GenBank/DDBJ whole genome shotgun (WGS) entry which is preliminary data.</text>
</comment>
<dbReference type="EMBL" id="VITO01000011">
    <property type="protein sequence ID" value="TWB24972.1"/>
    <property type="molecule type" value="Genomic_DNA"/>
</dbReference>
<dbReference type="InterPro" id="IPR036388">
    <property type="entry name" value="WH-like_DNA-bd_sf"/>
</dbReference>
<dbReference type="RefSeq" id="WP_145618384.1">
    <property type="nucleotide sequence ID" value="NZ_VITO01000011.1"/>
</dbReference>
<evidence type="ECO:0000259" key="6">
    <source>
        <dbReference type="Pfam" id="PF08281"/>
    </source>
</evidence>
<dbReference type="InterPro" id="IPR039425">
    <property type="entry name" value="RNA_pol_sigma-70-like"/>
</dbReference>
<dbReference type="InterPro" id="IPR007627">
    <property type="entry name" value="RNA_pol_sigma70_r2"/>
</dbReference>
<dbReference type="InterPro" id="IPR013324">
    <property type="entry name" value="RNA_pol_sigma_r3/r4-like"/>
</dbReference>
<dbReference type="Gene3D" id="1.10.10.10">
    <property type="entry name" value="Winged helix-like DNA-binding domain superfamily/Winged helix DNA-binding domain"/>
    <property type="match status" value="1"/>
</dbReference>
<evidence type="ECO:0000256" key="2">
    <source>
        <dbReference type="ARBA" id="ARBA00023015"/>
    </source>
</evidence>
<organism evidence="7 8">
    <name type="scientific">Nitrospirillum amazonense</name>
    <dbReference type="NCBI Taxonomy" id="28077"/>
    <lineage>
        <taxon>Bacteria</taxon>
        <taxon>Pseudomonadati</taxon>
        <taxon>Pseudomonadota</taxon>
        <taxon>Alphaproteobacteria</taxon>
        <taxon>Rhodospirillales</taxon>
        <taxon>Azospirillaceae</taxon>
        <taxon>Nitrospirillum</taxon>
    </lineage>
</organism>
<feature type="domain" description="RNA polymerase sigma factor 70 region 4 type 2" evidence="6">
    <location>
        <begin position="115"/>
        <end position="163"/>
    </location>
</feature>
<keyword evidence="3" id="KW-0731">Sigma factor</keyword>
<dbReference type="PANTHER" id="PTHR43133">
    <property type="entry name" value="RNA POLYMERASE ECF-TYPE SIGMA FACTO"/>
    <property type="match status" value="1"/>
</dbReference>
<accession>A0A560FTP2</accession>
<dbReference type="SUPFAM" id="SSF88946">
    <property type="entry name" value="Sigma2 domain of RNA polymerase sigma factors"/>
    <property type="match status" value="1"/>
</dbReference>
<dbReference type="Gene3D" id="1.10.1740.10">
    <property type="match status" value="1"/>
</dbReference>
<dbReference type="InterPro" id="IPR013249">
    <property type="entry name" value="RNA_pol_sigma70_r4_t2"/>
</dbReference>
<evidence type="ECO:0000313" key="8">
    <source>
        <dbReference type="Proteomes" id="UP000316545"/>
    </source>
</evidence>
<protein>
    <submittedName>
        <fullName evidence="7">RNA polymerase sigma-70 factor (ECF subfamily)</fullName>
    </submittedName>
</protein>
<dbReference type="PANTHER" id="PTHR43133:SF45">
    <property type="entry name" value="RNA POLYMERASE ECF-TYPE SIGMA FACTOR"/>
    <property type="match status" value="1"/>
</dbReference>
<gene>
    <name evidence="7" type="ORF">FBZ88_11149</name>
</gene>
<dbReference type="NCBIfam" id="TIGR02937">
    <property type="entry name" value="sigma70-ECF"/>
    <property type="match status" value="1"/>
</dbReference>
<dbReference type="GO" id="GO:0016987">
    <property type="term" value="F:sigma factor activity"/>
    <property type="evidence" value="ECO:0007669"/>
    <property type="project" value="UniProtKB-KW"/>
</dbReference>
<evidence type="ECO:0000256" key="3">
    <source>
        <dbReference type="ARBA" id="ARBA00023082"/>
    </source>
</evidence>